<proteinExistence type="predicted"/>
<dbReference type="EMBL" id="JAOCCL010000018">
    <property type="protein sequence ID" value="MDH0826559.1"/>
    <property type="molecule type" value="Genomic_DNA"/>
</dbReference>
<organism evidence="1 2">
    <name type="scientific">Acinetobacter johnsonii</name>
    <dbReference type="NCBI Taxonomy" id="40214"/>
    <lineage>
        <taxon>Bacteria</taxon>
        <taxon>Pseudomonadati</taxon>
        <taxon>Pseudomonadota</taxon>
        <taxon>Gammaproteobacteria</taxon>
        <taxon>Moraxellales</taxon>
        <taxon>Moraxellaceae</taxon>
        <taxon>Acinetobacter</taxon>
    </lineage>
</organism>
<comment type="caution">
    <text evidence="1">The sequence shown here is derived from an EMBL/GenBank/DDBJ whole genome shotgun (WGS) entry which is preliminary data.</text>
</comment>
<dbReference type="RefSeq" id="WP_279678967.1">
    <property type="nucleotide sequence ID" value="NZ_JAOCCL010000018.1"/>
</dbReference>
<accession>A0AA42MAT4</accession>
<reference evidence="1" key="1">
    <citation type="submission" date="2022-09" db="EMBL/GenBank/DDBJ databases">
        <title>Intensive care unit water sources are persistently colonized with multi-drug resistant bacteria and are the site of extensive horizontal gene transfer of antibiotic resistance genes.</title>
        <authorList>
            <person name="Diorio-Toth L."/>
        </authorList>
    </citation>
    <scope>NUCLEOTIDE SEQUENCE</scope>
    <source>
        <strain evidence="1">GD03885</strain>
    </source>
</reference>
<gene>
    <name evidence="1" type="ORF">N5C97_08605</name>
</gene>
<dbReference type="AlphaFoldDB" id="A0AA42MAT4"/>
<name>A0AA42MAT4_ACIJO</name>
<dbReference type="Proteomes" id="UP001160116">
    <property type="component" value="Unassembled WGS sequence"/>
</dbReference>
<protein>
    <submittedName>
        <fullName evidence="1">Uncharacterized protein</fullName>
    </submittedName>
</protein>
<evidence type="ECO:0000313" key="2">
    <source>
        <dbReference type="Proteomes" id="UP001160116"/>
    </source>
</evidence>
<evidence type="ECO:0000313" key="1">
    <source>
        <dbReference type="EMBL" id="MDH0826559.1"/>
    </source>
</evidence>
<sequence length="273" mass="30818">MNAVVQKEAIKIKLDSHAQFLEAWDLLVKLGYNGPQENKPEIYSKHLYGRAGGHIEADYFNGSNGLDSAKDFRYKEDSSREVTMVELREMAGPLDGVEKEYPTADKVNKKDAPSLGEPLPSMRQALMDLFATKMGTVFYIPFLDANDPPKQFIEMLEDMDDCNLEALQEKSNAFKGLFDNSLKIKEVAENLICELQQSNYPYLLCVQTCQNIRSVRENEQGEIIGCGYTWNAHCSTWILTTELIDGVMQAKQIGDANLKRHKAKLDAELQPNV</sequence>